<name>A0A1I7WAN9_HETBA</name>
<evidence type="ECO:0000313" key="2">
    <source>
        <dbReference type="WBParaSite" id="Hba_01731"/>
    </source>
</evidence>
<keyword evidence="1" id="KW-1185">Reference proteome</keyword>
<sequence>MSLKPKNNFEYFCCDKEKLIIKNKNLQGKKLSGEKHGLREHCFPLRGHQLPNQFQETCDSYVSVLRMPEIRTEPYFLSCGVICQSSYPYKFLVAFHKQYLIFLNNNFIKFKYDATSSERYFLNLAIITSHKEDPRDRLTSTLKGEAISYSEKNDNFTDNVE</sequence>
<accession>A0A1I7WAN9</accession>
<dbReference type="AlphaFoldDB" id="A0A1I7WAN9"/>
<protein>
    <submittedName>
        <fullName evidence="2">Uncharacterized protein</fullName>
    </submittedName>
</protein>
<dbReference type="Proteomes" id="UP000095283">
    <property type="component" value="Unplaced"/>
</dbReference>
<organism evidence="1 2">
    <name type="scientific">Heterorhabditis bacteriophora</name>
    <name type="common">Entomopathogenic nematode worm</name>
    <dbReference type="NCBI Taxonomy" id="37862"/>
    <lineage>
        <taxon>Eukaryota</taxon>
        <taxon>Metazoa</taxon>
        <taxon>Ecdysozoa</taxon>
        <taxon>Nematoda</taxon>
        <taxon>Chromadorea</taxon>
        <taxon>Rhabditida</taxon>
        <taxon>Rhabditina</taxon>
        <taxon>Rhabditomorpha</taxon>
        <taxon>Strongyloidea</taxon>
        <taxon>Heterorhabditidae</taxon>
        <taxon>Heterorhabditis</taxon>
    </lineage>
</organism>
<evidence type="ECO:0000313" key="1">
    <source>
        <dbReference type="Proteomes" id="UP000095283"/>
    </source>
</evidence>
<dbReference type="WBParaSite" id="Hba_01731">
    <property type="protein sequence ID" value="Hba_01731"/>
    <property type="gene ID" value="Hba_01731"/>
</dbReference>
<reference evidence="2" key="1">
    <citation type="submission" date="2016-11" db="UniProtKB">
        <authorList>
            <consortium name="WormBaseParasite"/>
        </authorList>
    </citation>
    <scope>IDENTIFICATION</scope>
</reference>
<proteinExistence type="predicted"/>